<feature type="transmembrane region" description="Helical" evidence="1">
    <location>
        <begin position="222"/>
        <end position="241"/>
    </location>
</feature>
<protein>
    <submittedName>
        <fullName evidence="2">Pentapeptide repeat-containing protein</fullName>
    </submittedName>
</protein>
<gene>
    <name evidence="2" type="ORF">KNW02_17030</name>
</gene>
<feature type="transmembrane region" description="Helical" evidence="1">
    <location>
        <begin position="183"/>
        <end position="202"/>
    </location>
</feature>
<organism evidence="2 3">
    <name type="scientific">Paracoccus marinaquae</name>
    <dbReference type="NCBI Taxonomy" id="2841926"/>
    <lineage>
        <taxon>Bacteria</taxon>
        <taxon>Pseudomonadati</taxon>
        <taxon>Pseudomonadota</taxon>
        <taxon>Alphaproteobacteria</taxon>
        <taxon>Rhodobacterales</taxon>
        <taxon>Paracoccaceae</taxon>
        <taxon>Paracoccus</taxon>
    </lineage>
</organism>
<evidence type="ECO:0000313" key="3">
    <source>
        <dbReference type="Proteomes" id="UP001166191"/>
    </source>
</evidence>
<keyword evidence="3" id="KW-1185">Reference proteome</keyword>
<accession>A0ABS6ANW8</accession>
<dbReference type="Proteomes" id="UP001166191">
    <property type="component" value="Unassembled WGS sequence"/>
</dbReference>
<name>A0ABS6ANW8_9RHOB</name>
<sequence length="552" mass="61766">MSEGNRINLRHILHRRRQAAGDAPPAPATDAPTAGQVNALITTCKTNWFLLMSYLAFVGVTLIGVVDLDFFMPERRTELPLIGVTIPTALFFYIAPVLGVMLYAHLHFYLMRLWRALAHPDAPDAGALNPWLVVDYALHIRGRGHRRFPLQWLANLVVTALIFWATPIILTGFWWRSMPKHDGWLTLLFCGGSLFLSVLVWAESGWVLHHGVSRRADRRRSWLTDLIIGAAFVLIPITGFVRAVNMWPLQDRTTLWPDLLAKAQLQNAVFVETPAGWLPRDEAEQVYRRAWCEQNGVSTLACGPGPLSDAEPADFLEHQQQLWCDKELPAAPQNKGARCVAAFENMAGRYAVEWQKTRRDALALLPRRNLAGVDLRGAVLRGARMERADLSLARMERADLSWARMEGAVLFDARMEGADLRGARMEGADLRGARMERADLRGARMEGADLRGARMEGADLWQARMERADLRGARMEGADLWQARMERADLRGARMEGADLWQARMSSQTDLTAVRFSGAAVRSVDYSSVGISQDQVNEIFGDASGECPIFCV</sequence>
<evidence type="ECO:0000256" key="1">
    <source>
        <dbReference type="SAM" id="Phobius"/>
    </source>
</evidence>
<evidence type="ECO:0000313" key="2">
    <source>
        <dbReference type="EMBL" id="MBU3031812.1"/>
    </source>
</evidence>
<dbReference type="InterPro" id="IPR051082">
    <property type="entry name" value="Pentapeptide-BTB/POZ_domain"/>
</dbReference>
<proteinExistence type="predicted"/>
<feature type="transmembrane region" description="Helical" evidence="1">
    <location>
        <begin position="86"/>
        <end position="106"/>
    </location>
</feature>
<feature type="transmembrane region" description="Helical" evidence="1">
    <location>
        <begin position="48"/>
        <end position="66"/>
    </location>
</feature>
<reference evidence="2" key="1">
    <citation type="submission" date="2021-06" db="EMBL/GenBank/DDBJ databases">
        <title>Paracoccus bacterium XHP0099 sp. nov., isolated from the surface waters of the Yellow Sea.</title>
        <authorList>
            <person name="Xue H."/>
            <person name="Zhang D."/>
        </authorList>
    </citation>
    <scope>NUCLEOTIDE SEQUENCE</scope>
    <source>
        <strain evidence="2">XHP0099</strain>
    </source>
</reference>
<keyword evidence="1" id="KW-0472">Membrane</keyword>
<keyword evidence="1" id="KW-0812">Transmembrane</keyword>
<dbReference type="RefSeq" id="WP_216034432.1">
    <property type="nucleotide sequence ID" value="NZ_JAHKNG010000041.1"/>
</dbReference>
<keyword evidence="1" id="KW-1133">Transmembrane helix</keyword>
<dbReference type="InterPro" id="IPR001646">
    <property type="entry name" value="5peptide_repeat"/>
</dbReference>
<dbReference type="PANTHER" id="PTHR14136:SF17">
    <property type="entry name" value="BTB_POZ DOMAIN-CONTAINING PROTEIN KCTD9"/>
    <property type="match status" value="1"/>
</dbReference>
<dbReference type="EMBL" id="JAHKNG010000041">
    <property type="protein sequence ID" value="MBU3031812.1"/>
    <property type="molecule type" value="Genomic_DNA"/>
</dbReference>
<comment type="caution">
    <text evidence="2">The sequence shown here is derived from an EMBL/GenBank/DDBJ whole genome shotgun (WGS) entry which is preliminary data.</text>
</comment>
<dbReference type="Pfam" id="PF00805">
    <property type="entry name" value="Pentapeptide"/>
    <property type="match status" value="3"/>
</dbReference>
<feature type="transmembrane region" description="Helical" evidence="1">
    <location>
        <begin position="152"/>
        <end position="177"/>
    </location>
</feature>
<dbReference type="PANTHER" id="PTHR14136">
    <property type="entry name" value="BTB_POZ DOMAIN-CONTAINING PROTEIN KCTD9"/>
    <property type="match status" value="1"/>
</dbReference>